<evidence type="ECO:0000313" key="2">
    <source>
        <dbReference type="Ensembl" id="ENSGMOP00000036014.1"/>
    </source>
</evidence>
<dbReference type="Ensembl" id="ENSGMOT00000036481.1">
    <property type="protein sequence ID" value="ENSGMOP00000036014.1"/>
    <property type="gene ID" value="ENSGMOG00000031357.1"/>
</dbReference>
<dbReference type="CDD" id="cd01650">
    <property type="entry name" value="RT_nLTR_like"/>
    <property type="match status" value="1"/>
</dbReference>
<evidence type="ECO:0000259" key="1">
    <source>
        <dbReference type="PROSITE" id="PS50878"/>
    </source>
</evidence>
<reference evidence="2" key="2">
    <citation type="submission" date="2025-09" db="UniProtKB">
        <authorList>
            <consortium name="Ensembl"/>
        </authorList>
    </citation>
    <scope>IDENTIFICATION</scope>
</reference>
<dbReference type="GeneTree" id="ENSGT01120000271821"/>
<dbReference type="GO" id="GO:0008168">
    <property type="term" value="F:methyltransferase activity"/>
    <property type="evidence" value="ECO:0007669"/>
    <property type="project" value="InterPro"/>
</dbReference>
<proteinExistence type="predicted"/>
<dbReference type="AlphaFoldDB" id="A0A8C5AV64"/>
<protein>
    <recommendedName>
        <fullName evidence="1">Reverse transcriptase domain-containing protein</fullName>
    </recommendedName>
</protein>
<name>A0A8C5AV64_GADMO</name>
<dbReference type="Pfam" id="PF09004">
    <property type="entry name" value="ALKBH8_N"/>
    <property type="match status" value="1"/>
</dbReference>
<dbReference type="Pfam" id="PF00078">
    <property type="entry name" value="RVT_1"/>
    <property type="match status" value="1"/>
</dbReference>
<dbReference type="PROSITE" id="PS50878">
    <property type="entry name" value="RT_POL"/>
    <property type="match status" value="1"/>
</dbReference>
<dbReference type="OMA" id="HAPLHIN"/>
<sequence>MKCLERLVAQHIKACLPASFDPHQFAYRANRSTEDAIAITLHSTLSHLEHPGTYARLLFIDYSSAFNTIIPDILINKLLGLHLPASTCAWIKDFLSNRPQQVRLGPHLSSPLTLSTGSPQGCVLSPLLYTLYTSDCSPSHPSNLIIKFADDTTVVGLISGGDETAYRDEVQQLSAWGSANYLQLNTSKTKVIIIDFRRHSPAHAPLHINGDCVERAPSCKFLGTYISQELSWSINTTAIKKKAQQRLHFLRILRKNHLERKLLVSFYRSTIESVLTYCITAWYAGSSAADRTALQRVIGTAQMITGCPLPSLEELASSRCRNRTSAILKDAAHPAHHLFDLLPSGRRYRSMKSRTTRLTNSFFPWAIRTLNKNNPCAIHRQPHNRSPLPLDIPHLAYLPGPAAI</sequence>
<dbReference type="SUPFAM" id="SSF56672">
    <property type="entry name" value="DNA/RNA polymerases"/>
    <property type="match status" value="1"/>
</dbReference>
<dbReference type="InterPro" id="IPR000477">
    <property type="entry name" value="RT_dom"/>
</dbReference>
<feature type="domain" description="Reverse transcriptase" evidence="1">
    <location>
        <begin position="1"/>
        <end position="226"/>
    </location>
</feature>
<accession>A0A8C5AV64</accession>
<dbReference type="PANTHER" id="PTHR33332">
    <property type="entry name" value="REVERSE TRANSCRIPTASE DOMAIN-CONTAINING PROTEIN"/>
    <property type="match status" value="1"/>
</dbReference>
<reference evidence="2" key="1">
    <citation type="submission" date="2025-08" db="UniProtKB">
        <authorList>
            <consortium name="Ensembl"/>
        </authorList>
    </citation>
    <scope>IDENTIFICATION</scope>
</reference>
<dbReference type="InterPro" id="IPR043502">
    <property type="entry name" value="DNA/RNA_pol_sf"/>
</dbReference>
<dbReference type="GO" id="GO:0016706">
    <property type="term" value="F:2-oxoglutarate-dependent dioxygenase activity"/>
    <property type="evidence" value="ECO:0007669"/>
    <property type="project" value="InterPro"/>
</dbReference>
<dbReference type="InterPro" id="IPR015095">
    <property type="entry name" value="AlkB_hom8_N"/>
</dbReference>
<dbReference type="Proteomes" id="UP000694546">
    <property type="component" value="Chromosome 19"/>
</dbReference>
<keyword evidence="3" id="KW-1185">Reference proteome</keyword>
<evidence type="ECO:0000313" key="3">
    <source>
        <dbReference type="Proteomes" id="UP000694546"/>
    </source>
</evidence>
<organism evidence="2 3">
    <name type="scientific">Gadus morhua</name>
    <name type="common">Atlantic cod</name>
    <dbReference type="NCBI Taxonomy" id="8049"/>
    <lineage>
        <taxon>Eukaryota</taxon>
        <taxon>Metazoa</taxon>
        <taxon>Chordata</taxon>
        <taxon>Craniata</taxon>
        <taxon>Vertebrata</taxon>
        <taxon>Euteleostomi</taxon>
        <taxon>Actinopterygii</taxon>
        <taxon>Neopterygii</taxon>
        <taxon>Teleostei</taxon>
        <taxon>Neoteleostei</taxon>
        <taxon>Acanthomorphata</taxon>
        <taxon>Zeiogadaria</taxon>
        <taxon>Gadariae</taxon>
        <taxon>Gadiformes</taxon>
        <taxon>Gadoidei</taxon>
        <taxon>Gadidae</taxon>
        <taxon>Gadus</taxon>
    </lineage>
</organism>